<evidence type="ECO:0000256" key="1">
    <source>
        <dbReference type="SAM" id="MobiDB-lite"/>
    </source>
</evidence>
<dbReference type="EMBL" id="JAEPWM010000011">
    <property type="protein sequence ID" value="MBK6008598.1"/>
    <property type="molecule type" value="Genomic_DNA"/>
</dbReference>
<organism evidence="2 3">
    <name type="scientific">Ramlibacter ginsenosidimutans</name>
    <dbReference type="NCBI Taxonomy" id="502333"/>
    <lineage>
        <taxon>Bacteria</taxon>
        <taxon>Pseudomonadati</taxon>
        <taxon>Pseudomonadota</taxon>
        <taxon>Betaproteobacteria</taxon>
        <taxon>Burkholderiales</taxon>
        <taxon>Comamonadaceae</taxon>
        <taxon>Ramlibacter</taxon>
    </lineage>
</organism>
<evidence type="ECO:0000313" key="3">
    <source>
        <dbReference type="Proteomes" id="UP000630528"/>
    </source>
</evidence>
<sequence length="157" mass="17676">MSDASDKLDRNRQAILDYVARRERRHDPHEEPPRARAAGSFADPAAYADSDEEEPPDPGSGWMGHLLHALRTWWRYHPAHMAVDLAEPLLQKYAQRKPMQMLGVSFAAGALLMLARPWKLISVTTVIVALLKSSQLSNLFTAAMSAADYRKDQQRPD</sequence>
<gene>
    <name evidence="2" type="ORF">JJB11_21055</name>
</gene>
<feature type="region of interest" description="Disordered" evidence="1">
    <location>
        <begin position="17"/>
        <end position="60"/>
    </location>
</feature>
<accession>A0A934WPN8</accession>
<keyword evidence="3" id="KW-1185">Reference proteome</keyword>
<reference evidence="2" key="1">
    <citation type="journal article" date="2012" name="J. Microbiol. Biotechnol.">
        <title>Ramlibacter ginsenosidimutans sp. nov., with ginsenoside-converting activity.</title>
        <authorList>
            <person name="Wang L."/>
            <person name="An D.S."/>
            <person name="Kim S.G."/>
            <person name="Jin F.X."/>
            <person name="Kim S.C."/>
            <person name="Lee S.T."/>
            <person name="Im W.T."/>
        </authorList>
    </citation>
    <scope>NUCLEOTIDE SEQUENCE</scope>
    <source>
        <strain evidence="2">KACC 17527</strain>
    </source>
</reference>
<comment type="caution">
    <text evidence="2">The sequence shown here is derived from an EMBL/GenBank/DDBJ whole genome shotgun (WGS) entry which is preliminary data.</text>
</comment>
<feature type="compositionally biased region" description="Basic and acidic residues" evidence="1">
    <location>
        <begin position="19"/>
        <end position="34"/>
    </location>
</feature>
<dbReference type="Proteomes" id="UP000630528">
    <property type="component" value="Unassembled WGS sequence"/>
</dbReference>
<evidence type="ECO:0000313" key="2">
    <source>
        <dbReference type="EMBL" id="MBK6008598.1"/>
    </source>
</evidence>
<dbReference type="RefSeq" id="WP_201176213.1">
    <property type="nucleotide sequence ID" value="NZ_JAEPWM010000011.1"/>
</dbReference>
<proteinExistence type="predicted"/>
<dbReference type="AlphaFoldDB" id="A0A934WPN8"/>
<name>A0A934WPN8_9BURK</name>
<reference evidence="2" key="2">
    <citation type="submission" date="2021-01" db="EMBL/GenBank/DDBJ databases">
        <authorList>
            <person name="Kang M."/>
        </authorList>
    </citation>
    <scope>NUCLEOTIDE SEQUENCE</scope>
    <source>
        <strain evidence="2">KACC 17527</strain>
    </source>
</reference>
<protein>
    <submittedName>
        <fullName evidence="2">Uncharacterized protein</fullName>
    </submittedName>
</protein>